<evidence type="ECO:0000256" key="3">
    <source>
        <dbReference type="ARBA" id="ARBA00024025"/>
    </source>
</evidence>
<dbReference type="InterPro" id="IPR044542">
    <property type="entry name" value="NAA30-like"/>
</dbReference>
<feature type="region of interest" description="Disordered" evidence="4">
    <location>
        <begin position="1"/>
        <end position="20"/>
    </location>
</feature>
<sequence length="253" mass="28354">MSSASSSAAAANAGEGSGGAEEGVEITYVSYGGEQHLPLVMSLVDEELSEPYSIFTYRYFVYLWPQLTFLAFDARDGKCVGTVVCKMGEHRGAFRGYIAMLVVLKPYRGRGIGAVAARCLLAHPLMFQLRTFQDLWLVLSIDHFLILSISGLLFRQQELCGHLRRSKAAHLCCYSLQFQHCCRTRISSMVLKSEEVTLEAEVTNKGALALYGRLGFIRAKRLYRYYLNGVDAFRLKLLFPRPDNDPQIFGIID</sequence>
<feature type="compositionally biased region" description="Low complexity" evidence="4">
    <location>
        <begin position="1"/>
        <end position="14"/>
    </location>
</feature>
<evidence type="ECO:0000256" key="2">
    <source>
        <dbReference type="ARBA" id="ARBA00023315"/>
    </source>
</evidence>
<dbReference type="EMBL" id="CM000780">
    <property type="protein sequence ID" value="AQK57710.1"/>
    <property type="molecule type" value="Genomic_DNA"/>
</dbReference>
<protein>
    <submittedName>
        <fullName evidence="5">Putative acyl-CoA N-acyltransferase (NAT) family protein</fullName>
    </submittedName>
</protein>
<gene>
    <name evidence="5" type="ORF">ZEAMMB73_Zm00001d052680</name>
</gene>
<dbReference type="PANTHER" id="PTHR45896">
    <property type="entry name" value="N-ALPHA-ACETYLTRANSFERASE 30"/>
    <property type="match status" value="1"/>
</dbReference>
<dbReference type="SUPFAM" id="SSF55729">
    <property type="entry name" value="Acyl-CoA N-acyltransferases (Nat)"/>
    <property type="match status" value="2"/>
</dbReference>
<dbReference type="GO" id="GO:0005737">
    <property type="term" value="C:cytoplasm"/>
    <property type="evidence" value="ECO:0007669"/>
    <property type="project" value="UniProtKB-ARBA"/>
</dbReference>
<name>A0A1D6QIS2_MAIZE</name>
<dbReference type="GO" id="GO:0004596">
    <property type="term" value="F:protein-N-terminal amino-acid acetyltransferase activity"/>
    <property type="evidence" value="ECO:0007669"/>
    <property type="project" value="InterPro"/>
</dbReference>
<keyword evidence="1 5" id="KW-0808">Transferase</keyword>
<evidence type="ECO:0000256" key="1">
    <source>
        <dbReference type="ARBA" id="ARBA00022679"/>
    </source>
</evidence>
<evidence type="ECO:0000256" key="4">
    <source>
        <dbReference type="SAM" id="MobiDB-lite"/>
    </source>
</evidence>
<dbReference type="Gene3D" id="3.40.630.30">
    <property type="match status" value="1"/>
</dbReference>
<keyword evidence="2 5" id="KW-0012">Acyltransferase</keyword>
<proteinExistence type="inferred from homology"/>
<dbReference type="CDD" id="cd04301">
    <property type="entry name" value="NAT_SF"/>
    <property type="match status" value="1"/>
</dbReference>
<comment type="similarity">
    <text evidence="3">Belongs to the acetyltransferase family. MAK3 subfamily.</text>
</comment>
<reference evidence="5" key="1">
    <citation type="submission" date="2015-12" db="EMBL/GenBank/DDBJ databases">
        <title>Update maize B73 reference genome by single molecule sequencing technologies.</title>
        <authorList>
            <consortium name="Maize Genome Sequencing Project"/>
            <person name="Ware D."/>
        </authorList>
    </citation>
    <scope>NUCLEOTIDE SEQUENCE</scope>
    <source>
        <tissue evidence="5">Seedling</tissue>
    </source>
</reference>
<dbReference type="AlphaFoldDB" id="A0A1D6QIS2"/>
<organism evidence="5">
    <name type="scientific">Zea mays</name>
    <name type="common">Maize</name>
    <dbReference type="NCBI Taxonomy" id="4577"/>
    <lineage>
        <taxon>Eukaryota</taxon>
        <taxon>Viridiplantae</taxon>
        <taxon>Streptophyta</taxon>
        <taxon>Embryophyta</taxon>
        <taxon>Tracheophyta</taxon>
        <taxon>Spermatophyta</taxon>
        <taxon>Magnoliopsida</taxon>
        <taxon>Liliopsida</taxon>
        <taxon>Poales</taxon>
        <taxon>Poaceae</taxon>
        <taxon>PACMAD clade</taxon>
        <taxon>Panicoideae</taxon>
        <taxon>Andropogonodae</taxon>
        <taxon>Andropogoneae</taxon>
        <taxon>Tripsacinae</taxon>
        <taxon>Zea</taxon>
    </lineage>
</organism>
<accession>A0A1D6QIS2</accession>
<dbReference type="PROSITE" id="PS51186">
    <property type="entry name" value="GNAT"/>
    <property type="match status" value="1"/>
</dbReference>
<dbReference type="InterPro" id="IPR016181">
    <property type="entry name" value="Acyl_CoA_acyltransferase"/>
</dbReference>
<dbReference type="ExpressionAtlas" id="A0A1D6QIS2">
    <property type="expression patterns" value="baseline and differential"/>
</dbReference>
<dbReference type="PANTHER" id="PTHR45896:SF1">
    <property type="entry name" value="N-ALPHA-ACETYLTRANSFERASE 30"/>
    <property type="match status" value="1"/>
</dbReference>
<dbReference type="InterPro" id="IPR000182">
    <property type="entry name" value="GNAT_dom"/>
</dbReference>
<evidence type="ECO:0000313" key="5">
    <source>
        <dbReference type="EMBL" id="AQK57710.1"/>
    </source>
</evidence>
<dbReference type="Pfam" id="PF00583">
    <property type="entry name" value="Acetyltransf_1"/>
    <property type="match status" value="1"/>
</dbReference>